<comment type="caution">
    <text evidence="2">The sequence shown here is derived from an EMBL/GenBank/DDBJ whole genome shotgun (WGS) entry which is preliminary data.</text>
</comment>
<evidence type="ECO:0000313" key="3">
    <source>
        <dbReference type="Proteomes" id="UP000789375"/>
    </source>
</evidence>
<name>A0A9N8Z887_FUNMO</name>
<dbReference type="EMBL" id="CAJVPP010000439">
    <property type="protein sequence ID" value="CAG8482734.1"/>
    <property type="molecule type" value="Genomic_DNA"/>
</dbReference>
<organism evidence="2 3">
    <name type="scientific">Funneliformis mosseae</name>
    <name type="common">Endomycorrhizal fungus</name>
    <name type="synonym">Glomus mosseae</name>
    <dbReference type="NCBI Taxonomy" id="27381"/>
    <lineage>
        <taxon>Eukaryota</taxon>
        <taxon>Fungi</taxon>
        <taxon>Fungi incertae sedis</taxon>
        <taxon>Mucoromycota</taxon>
        <taxon>Glomeromycotina</taxon>
        <taxon>Glomeromycetes</taxon>
        <taxon>Glomerales</taxon>
        <taxon>Glomeraceae</taxon>
        <taxon>Funneliformis</taxon>
    </lineage>
</organism>
<reference evidence="2" key="1">
    <citation type="submission" date="2021-06" db="EMBL/GenBank/DDBJ databases">
        <authorList>
            <person name="Kallberg Y."/>
            <person name="Tangrot J."/>
            <person name="Rosling A."/>
        </authorList>
    </citation>
    <scope>NUCLEOTIDE SEQUENCE</scope>
    <source>
        <strain evidence="2">87-6 pot B 2015</strain>
    </source>
</reference>
<gene>
    <name evidence="2" type="ORF">FMOSSE_LOCUS3112</name>
</gene>
<dbReference type="Proteomes" id="UP000789375">
    <property type="component" value="Unassembled WGS sequence"/>
</dbReference>
<evidence type="ECO:0000313" key="2">
    <source>
        <dbReference type="EMBL" id="CAG8482734.1"/>
    </source>
</evidence>
<accession>A0A9N8Z887</accession>
<proteinExistence type="predicted"/>
<sequence length="136" mass="15372">MSCEFSGKKQSTLSQKILYNQKVKQDLICKLLEFIRCHDSTSLPNSISSKYISDIPVDANITSGSVSHLAHLFDKAEKTGWKEKLRYSENNISDQMARMQIYDEMELYLSEGKQKGLPSAETRGGQLPEAQQPLVK</sequence>
<feature type="region of interest" description="Disordered" evidence="1">
    <location>
        <begin position="113"/>
        <end position="136"/>
    </location>
</feature>
<keyword evidence="3" id="KW-1185">Reference proteome</keyword>
<protein>
    <submittedName>
        <fullName evidence="2">12577_t:CDS:1</fullName>
    </submittedName>
</protein>
<dbReference type="AlphaFoldDB" id="A0A9N8Z887"/>
<evidence type="ECO:0000256" key="1">
    <source>
        <dbReference type="SAM" id="MobiDB-lite"/>
    </source>
</evidence>